<keyword evidence="2" id="KW-1185">Reference proteome</keyword>
<accession>A0A848EJN8</accession>
<gene>
    <name evidence="1" type="ORF">GWK16_23160</name>
</gene>
<reference evidence="1 2" key="1">
    <citation type="submission" date="2020-03" db="EMBL/GenBank/DDBJ databases">
        <authorList>
            <person name="Sun Q."/>
        </authorList>
    </citation>
    <scope>NUCLEOTIDE SEQUENCE [LARGE SCALE GENOMIC DNA]</scope>
    <source>
        <strain evidence="1 2">JC162</strain>
    </source>
</reference>
<dbReference type="RefSeq" id="WP_170056349.1">
    <property type="nucleotide sequence ID" value="NZ_JABBKX010000012.1"/>
</dbReference>
<dbReference type="EMBL" id="JABBKX010000012">
    <property type="protein sequence ID" value="NMJ44166.1"/>
    <property type="molecule type" value="Genomic_DNA"/>
</dbReference>
<evidence type="ECO:0000313" key="1">
    <source>
        <dbReference type="EMBL" id="NMJ44166.1"/>
    </source>
</evidence>
<protein>
    <submittedName>
        <fullName evidence="1">Uncharacterized protein</fullName>
    </submittedName>
</protein>
<sequence length="112" mass="10922">MARTITLVLLGGGVVLGGATMLMSNPAARDRQRACQEARGAGRPDAEQICAGASSSRGYHGGGAWFFGRSGSGTSTSGGSALVGSGGFRTAAVTSSRGGFGSTARGFSSSGS</sequence>
<evidence type="ECO:0000313" key="2">
    <source>
        <dbReference type="Proteomes" id="UP000548582"/>
    </source>
</evidence>
<proteinExistence type="predicted"/>
<dbReference type="AlphaFoldDB" id="A0A848EJN8"/>
<comment type="caution">
    <text evidence="1">The sequence shown here is derived from an EMBL/GenBank/DDBJ whole genome shotgun (WGS) entry which is preliminary data.</text>
</comment>
<name>A0A848EJN8_9PROT</name>
<organism evidence="1 2">
    <name type="scientific">Neoroseomonas marina</name>
    <dbReference type="NCBI Taxonomy" id="1232220"/>
    <lineage>
        <taxon>Bacteria</taxon>
        <taxon>Pseudomonadati</taxon>
        <taxon>Pseudomonadota</taxon>
        <taxon>Alphaproteobacteria</taxon>
        <taxon>Acetobacterales</taxon>
        <taxon>Acetobacteraceae</taxon>
        <taxon>Neoroseomonas</taxon>
    </lineage>
</organism>
<dbReference type="Proteomes" id="UP000548582">
    <property type="component" value="Unassembled WGS sequence"/>
</dbReference>